<dbReference type="Pfam" id="PF12840">
    <property type="entry name" value="HTH_20"/>
    <property type="match status" value="1"/>
</dbReference>
<dbReference type="SMART" id="SM00418">
    <property type="entry name" value="HTH_ARSR"/>
    <property type="match status" value="1"/>
</dbReference>
<dbReference type="InterPro" id="IPR051081">
    <property type="entry name" value="HTH_MetalResp_TranReg"/>
</dbReference>
<proteinExistence type="predicted"/>
<evidence type="ECO:0000256" key="1">
    <source>
        <dbReference type="ARBA" id="ARBA00023015"/>
    </source>
</evidence>
<dbReference type="InterPro" id="IPR011991">
    <property type="entry name" value="ArsR-like_HTH"/>
</dbReference>
<evidence type="ECO:0000259" key="5">
    <source>
        <dbReference type="PROSITE" id="PS50987"/>
    </source>
</evidence>
<dbReference type="AlphaFoldDB" id="A0A919PCU0"/>
<feature type="domain" description="HTH arsR-type" evidence="5">
    <location>
        <begin position="1"/>
        <end position="90"/>
    </location>
</feature>
<dbReference type="Proteomes" id="UP000642125">
    <property type="component" value="Unassembled WGS sequence"/>
</dbReference>
<dbReference type="SUPFAM" id="SSF46785">
    <property type="entry name" value="Winged helix' DNA-binding domain"/>
    <property type="match status" value="1"/>
</dbReference>
<protein>
    <recommendedName>
        <fullName evidence="5">HTH arsR-type domain-containing protein</fullName>
    </recommendedName>
</protein>
<evidence type="ECO:0000313" key="6">
    <source>
        <dbReference type="EMBL" id="GIG36544.1"/>
    </source>
</evidence>
<reference evidence="6" key="1">
    <citation type="submission" date="2021-01" db="EMBL/GenBank/DDBJ databases">
        <title>Whole genome shotgun sequence of Cellulomonas pakistanensis NBRC 110800.</title>
        <authorList>
            <person name="Komaki H."/>
            <person name="Tamura T."/>
        </authorList>
    </citation>
    <scope>NUCLEOTIDE SEQUENCE</scope>
    <source>
        <strain evidence="6">NBRC 110800</strain>
    </source>
</reference>
<dbReference type="PROSITE" id="PS50987">
    <property type="entry name" value="HTH_ARSR_2"/>
    <property type="match status" value="1"/>
</dbReference>
<dbReference type="PRINTS" id="PR00778">
    <property type="entry name" value="HTHARSR"/>
</dbReference>
<evidence type="ECO:0000256" key="2">
    <source>
        <dbReference type="ARBA" id="ARBA00023125"/>
    </source>
</evidence>
<keyword evidence="2" id="KW-0238">DNA-binding</keyword>
<dbReference type="NCBIfam" id="NF033788">
    <property type="entry name" value="HTH_metalloreg"/>
    <property type="match status" value="1"/>
</dbReference>
<dbReference type="InterPro" id="IPR036388">
    <property type="entry name" value="WH-like_DNA-bd_sf"/>
</dbReference>
<dbReference type="InterPro" id="IPR036390">
    <property type="entry name" value="WH_DNA-bd_sf"/>
</dbReference>
<keyword evidence="7" id="KW-1185">Reference proteome</keyword>
<dbReference type="InterPro" id="IPR001845">
    <property type="entry name" value="HTH_ArsR_DNA-bd_dom"/>
</dbReference>
<dbReference type="CDD" id="cd00090">
    <property type="entry name" value="HTH_ARSR"/>
    <property type="match status" value="1"/>
</dbReference>
<dbReference type="Gene3D" id="1.10.10.10">
    <property type="entry name" value="Winged helix-like DNA-binding domain superfamily/Winged helix DNA-binding domain"/>
    <property type="match status" value="1"/>
</dbReference>
<name>A0A919PCU0_9CELL</name>
<accession>A0A919PCU0</accession>
<dbReference type="PANTHER" id="PTHR33154:SF33">
    <property type="entry name" value="TRANSCRIPTIONAL REPRESSOR SDPR"/>
    <property type="match status" value="1"/>
</dbReference>
<keyword evidence="1" id="KW-0805">Transcription regulation</keyword>
<gene>
    <name evidence="6" type="ORF">Cpa01nite_19250</name>
</gene>
<feature type="compositionally biased region" description="Gly residues" evidence="4">
    <location>
        <begin position="188"/>
        <end position="198"/>
    </location>
</feature>
<feature type="compositionally biased region" description="Low complexity" evidence="4">
    <location>
        <begin position="122"/>
        <end position="138"/>
    </location>
</feature>
<feature type="region of interest" description="Disordered" evidence="4">
    <location>
        <begin position="107"/>
        <end position="142"/>
    </location>
</feature>
<comment type="caution">
    <text evidence="6">The sequence shown here is derived from an EMBL/GenBank/DDBJ whole genome shotgun (WGS) entry which is preliminary data.</text>
</comment>
<dbReference type="GO" id="GO:0003700">
    <property type="term" value="F:DNA-binding transcription factor activity"/>
    <property type="evidence" value="ECO:0007669"/>
    <property type="project" value="InterPro"/>
</dbReference>
<dbReference type="RefSeq" id="WP_203668558.1">
    <property type="nucleotide sequence ID" value="NZ_BONO01000012.1"/>
</dbReference>
<evidence type="ECO:0000256" key="4">
    <source>
        <dbReference type="SAM" id="MobiDB-lite"/>
    </source>
</evidence>
<dbReference type="PANTHER" id="PTHR33154">
    <property type="entry name" value="TRANSCRIPTIONAL REGULATOR, ARSR FAMILY"/>
    <property type="match status" value="1"/>
</dbReference>
<feature type="region of interest" description="Disordered" evidence="4">
    <location>
        <begin position="178"/>
        <end position="198"/>
    </location>
</feature>
<evidence type="ECO:0000313" key="7">
    <source>
        <dbReference type="Proteomes" id="UP000642125"/>
    </source>
</evidence>
<keyword evidence="3" id="KW-0804">Transcription</keyword>
<dbReference type="EMBL" id="BONO01000012">
    <property type="protein sequence ID" value="GIG36544.1"/>
    <property type="molecule type" value="Genomic_DNA"/>
</dbReference>
<sequence length="198" mass="20982">MADPLSQVLSALADPLRRDLVTRLAQGDATVGELAAPYAVSPQAVSKHLRVLEQAGLVSRRREAQRRPAHLETEVLDLLTMWIERNRRQAGFRYRALDEVLLGDGADRADDAPTAPPPAPAPAVAGRAPATAPAAAVAEPSGDPALLPRVRTERALRFRMDGERVFQPWDLGARVIVPEDPAEDAAGGAEGAEGAPGA</sequence>
<evidence type="ECO:0000256" key="3">
    <source>
        <dbReference type="ARBA" id="ARBA00023163"/>
    </source>
</evidence>
<organism evidence="6 7">
    <name type="scientific">Cellulomonas pakistanensis</name>
    <dbReference type="NCBI Taxonomy" id="992287"/>
    <lineage>
        <taxon>Bacteria</taxon>
        <taxon>Bacillati</taxon>
        <taxon>Actinomycetota</taxon>
        <taxon>Actinomycetes</taxon>
        <taxon>Micrococcales</taxon>
        <taxon>Cellulomonadaceae</taxon>
        <taxon>Cellulomonas</taxon>
    </lineage>
</organism>
<dbReference type="GO" id="GO:0003677">
    <property type="term" value="F:DNA binding"/>
    <property type="evidence" value="ECO:0007669"/>
    <property type="project" value="UniProtKB-KW"/>
</dbReference>